<organism evidence="3 4">
    <name type="scientific">Ophiocordyceps polyrhachis-furcata BCC 54312</name>
    <dbReference type="NCBI Taxonomy" id="1330021"/>
    <lineage>
        <taxon>Eukaryota</taxon>
        <taxon>Fungi</taxon>
        <taxon>Dikarya</taxon>
        <taxon>Ascomycota</taxon>
        <taxon>Pezizomycotina</taxon>
        <taxon>Sordariomycetes</taxon>
        <taxon>Hypocreomycetidae</taxon>
        <taxon>Hypocreales</taxon>
        <taxon>Ophiocordycipitaceae</taxon>
        <taxon>Ophiocordyceps</taxon>
    </lineage>
</organism>
<evidence type="ECO:0008006" key="5">
    <source>
        <dbReference type="Google" id="ProtNLM"/>
    </source>
</evidence>
<dbReference type="OrthoDB" id="5352000at2759"/>
<feature type="transmembrane region" description="Helical" evidence="2">
    <location>
        <begin position="375"/>
        <end position="398"/>
    </location>
</feature>
<feature type="compositionally biased region" description="Polar residues" evidence="1">
    <location>
        <begin position="559"/>
        <end position="571"/>
    </location>
</feature>
<keyword evidence="2" id="KW-1133">Transmembrane helix</keyword>
<dbReference type="Gene3D" id="2.120.10.80">
    <property type="entry name" value="Kelch-type beta propeller"/>
    <property type="match status" value="1"/>
</dbReference>
<comment type="caution">
    <text evidence="3">The sequence shown here is derived from an EMBL/GenBank/DDBJ whole genome shotgun (WGS) entry which is preliminary data.</text>
</comment>
<feature type="compositionally biased region" description="Basic and acidic residues" evidence="1">
    <location>
        <begin position="461"/>
        <end position="470"/>
    </location>
</feature>
<keyword evidence="4" id="KW-1185">Reference proteome</keyword>
<feature type="region of interest" description="Disordered" evidence="1">
    <location>
        <begin position="558"/>
        <end position="579"/>
    </location>
</feature>
<accession>A0A367LJA6</accession>
<feature type="region of interest" description="Disordered" evidence="1">
    <location>
        <begin position="406"/>
        <end position="434"/>
    </location>
</feature>
<proteinExistence type="predicted"/>
<evidence type="ECO:0000256" key="1">
    <source>
        <dbReference type="SAM" id="MobiDB-lite"/>
    </source>
</evidence>
<dbReference type="SUPFAM" id="SSF50965">
    <property type="entry name" value="Galactose oxidase, central domain"/>
    <property type="match status" value="1"/>
</dbReference>
<dbReference type="InterPro" id="IPR015915">
    <property type="entry name" value="Kelch-typ_b-propeller"/>
</dbReference>
<dbReference type="EMBL" id="LKCN02000003">
    <property type="protein sequence ID" value="RCI14516.1"/>
    <property type="molecule type" value="Genomic_DNA"/>
</dbReference>
<evidence type="ECO:0000313" key="3">
    <source>
        <dbReference type="EMBL" id="RCI14516.1"/>
    </source>
</evidence>
<dbReference type="STRING" id="1330021.A0A367LJA6"/>
<keyword evidence="2" id="KW-0472">Membrane</keyword>
<evidence type="ECO:0000313" key="4">
    <source>
        <dbReference type="Proteomes" id="UP000253664"/>
    </source>
</evidence>
<dbReference type="Proteomes" id="UP000253664">
    <property type="component" value="Unassembled WGS sequence"/>
</dbReference>
<protein>
    <recommendedName>
        <fullName evidence="5">Pre-mRNA splicing factor CLF1</fullName>
    </recommendedName>
</protein>
<keyword evidence="2" id="KW-0812">Transmembrane</keyword>
<reference evidence="3 4" key="1">
    <citation type="journal article" date="2015" name="BMC Genomics">
        <title>Insights from the genome of Ophiocordyceps polyrhachis-furcata to pathogenicity and host specificity in insect fungi.</title>
        <authorList>
            <person name="Wichadakul D."/>
            <person name="Kobmoo N."/>
            <person name="Ingsriswang S."/>
            <person name="Tangphatsornruang S."/>
            <person name="Chantasingh D."/>
            <person name="Luangsa-ard J.J."/>
            <person name="Eurwilaichitr L."/>
        </authorList>
    </citation>
    <scope>NUCLEOTIDE SEQUENCE [LARGE SCALE GENOMIC DNA]</scope>
    <source>
        <strain evidence="3 4">BCC 54312</strain>
    </source>
</reference>
<feature type="region of interest" description="Disordered" evidence="1">
    <location>
        <begin position="461"/>
        <end position="542"/>
    </location>
</feature>
<dbReference type="InterPro" id="IPR011043">
    <property type="entry name" value="Gal_Oxase/kelch_b-propeller"/>
</dbReference>
<name>A0A367LJA6_9HYPO</name>
<sequence>MPVPEPPAALDDACLAINNGTLYLYSTEGKLFYLILDKGQAWRPLDSGVKVQGAACLGTNPVDASQAALFVVGGHSESGDYPGLQKYTYATGKWTTIKLTDDVTKERQGHAVTYIASEDAILMYAGHQDGNTGLSSQTFAIKASEPFSVHGYESLAPPADSPSLFPWSADVAAMITGGNGPLDDHPWLWNPFRGWTAWDAPVPAPFKVTPLTRLALVNGDDGSKFLYAFDFSQSPVAVGAMALQDAKGKPPLSSSTVAGSKTAASLSRRDLTFNSLPGYNASLAPAGQKRLPAMAYGPDGTIVFSGGGKDAALLMFNGKKNSWVDAAAVLDDGKQRILTPTRPPTDGSPTPSSTSNAEASSAASDNSKSGPSPNALLGITLGCILGFMALLGIILFLLRRRQRLRRRPDAGGGSDEKEADVVSPSMMPSKAQFRGHYPQASHESYSSMAILMGRVGKDRALTRKTSHDTNRSSVSSMHKKLKSTISKPIPQPTAYPVLAEPPEDDDGKATPAPNLAEPRPVKRNGAAEAQNDTTRRSSGWNRYWSGGSALQILGLGPAQRNTSTSEQSSHYSDGGNRVRQDSATVPALTMDGRPEVNSVAVGSPAAVARFAPTAEGMAGRIVRPASAASSGYSSGVPESVVDGWDAAEAGKGWAVDRATGAGAAGGGHGSSYYVAAGRVPPSGVSNQPQLATAATSTDMSWLNLGDQSRV</sequence>
<feature type="compositionally biased region" description="Low complexity" evidence="1">
    <location>
        <begin position="344"/>
        <end position="371"/>
    </location>
</feature>
<feature type="compositionally biased region" description="Polar residues" evidence="1">
    <location>
        <begin position="530"/>
        <end position="540"/>
    </location>
</feature>
<evidence type="ECO:0000256" key="2">
    <source>
        <dbReference type="SAM" id="Phobius"/>
    </source>
</evidence>
<dbReference type="AlphaFoldDB" id="A0A367LJA6"/>
<gene>
    <name evidence="3" type="ORF">L249_6856</name>
</gene>
<feature type="region of interest" description="Disordered" evidence="1">
    <location>
        <begin position="334"/>
        <end position="371"/>
    </location>
</feature>